<dbReference type="Gene3D" id="3.30.160.60">
    <property type="entry name" value="Classic Zinc Finger"/>
    <property type="match status" value="1"/>
</dbReference>
<dbReference type="PANTHER" id="PTHR30518:SF2">
    <property type="entry name" value="ENDOLYTIC MUREIN TRANSGLYCOSYLASE"/>
    <property type="match status" value="1"/>
</dbReference>
<dbReference type="OMA" id="MFIPNTY"/>
<name>A0A1D3UW61_TANFO</name>
<dbReference type="EC" id="4.2.2.29" evidence="7"/>
<keyword evidence="4 7" id="KW-0472">Membrane</keyword>
<evidence type="ECO:0000256" key="6">
    <source>
        <dbReference type="ARBA" id="ARBA00023316"/>
    </source>
</evidence>
<comment type="catalytic activity">
    <reaction evidence="7">
        <text>a peptidoglycan chain = a peptidoglycan chain with N-acetyl-1,6-anhydromuramyl-[peptide] at the reducing end + a peptidoglycan chain with N-acetylglucosamine at the non-reducing end.</text>
        <dbReference type="EC" id="4.2.2.29"/>
    </reaction>
</comment>
<evidence type="ECO:0000256" key="5">
    <source>
        <dbReference type="ARBA" id="ARBA00023239"/>
    </source>
</evidence>
<evidence type="ECO:0000256" key="1">
    <source>
        <dbReference type="ARBA" id="ARBA00022475"/>
    </source>
</evidence>
<dbReference type="GeneID" id="34759686"/>
<evidence type="ECO:0000256" key="4">
    <source>
        <dbReference type="ARBA" id="ARBA00023136"/>
    </source>
</evidence>
<dbReference type="PANTHER" id="PTHR30518">
    <property type="entry name" value="ENDOLYTIC MUREIN TRANSGLYCOSYLASE"/>
    <property type="match status" value="1"/>
</dbReference>
<evidence type="ECO:0000256" key="2">
    <source>
        <dbReference type="ARBA" id="ARBA00022692"/>
    </source>
</evidence>
<protein>
    <recommendedName>
        <fullName evidence="7">Endolytic murein transglycosylase</fullName>
        <ecNumber evidence="7">4.2.2.29</ecNumber>
    </recommendedName>
    <alternativeName>
        <fullName evidence="7">Peptidoglycan lytic transglycosylase</fullName>
    </alternativeName>
    <alternativeName>
        <fullName evidence="7">Peptidoglycan polymerization terminase</fullName>
    </alternativeName>
</protein>
<evidence type="ECO:0000256" key="7">
    <source>
        <dbReference type="HAMAP-Rule" id="MF_02065"/>
    </source>
</evidence>
<keyword evidence="1 7" id="KW-1003">Cell membrane</keyword>
<gene>
    <name evidence="7" type="primary">mltG</name>
    <name evidence="8" type="ORF">TFUB20_02373</name>
</gene>
<keyword evidence="2 7" id="KW-0812">Transmembrane</keyword>
<evidence type="ECO:0000313" key="8">
    <source>
        <dbReference type="EMBL" id="SCQ24223.1"/>
    </source>
</evidence>
<dbReference type="AlphaFoldDB" id="A0A1D3UW61"/>
<proteinExistence type="inferred from homology"/>
<dbReference type="GO" id="GO:0009252">
    <property type="term" value="P:peptidoglycan biosynthetic process"/>
    <property type="evidence" value="ECO:0007669"/>
    <property type="project" value="UniProtKB-UniRule"/>
</dbReference>
<keyword evidence="6 7" id="KW-0961">Cell wall biogenesis/degradation</keyword>
<keyword evidence="5 7" id="KW-0456">Lyase</keyword>
<dbReference type="GO" id="GO:0008932">
    <property type="term" value="F:lytic endotransglycosylase activity"/>
    <property type="evidence" value="ECO:0007669"/>
    <property type="project" value="UniProtKB-UniRule"/>
</dbReference>
<comment type="subcellular location">
    <subcellularLocation>
        <location evidence="7">Cell membrane</location>
        <topology evidence="7">Single-pass membrane protein</topology>
    </subcellularLocation>
</comment>
<evidence type="ECO:0000313" key="9">
    <source>
        <dbReference type="Proteomes" id="UP000182057"/>
    </source>
</evidence>
<dbReference type="InterPro" id="IPR003770">
    <property type="entry name" value="MLTG-like"/>
</dbReference>
<dbReference type="NCBIfam" id="TIGR00247">
    <property type="entry name" value="endolytic transglycosylase MltG"/>
    <property type="match status" value="1"/>
</dbReference>
<dbReference type="GO" id="GO:0071555">
    <property type="term" value="P:cell wall organization"/>
    <property type="evidence" value="ECO:0007669"/>
    <property type="project" value="UniProtKB-KW"/>
</dbReference>
<dbReference type="HAMAP" id="MF_02065">
    <property type="entry name" value="MltG"/>
    <property type="match status" value="1"/>
</dbReference>
<dbReference type="GO" id="GO:0005886">
    <property type="term" value="C:plasma membrane"/>
    <property type="evidence" value="ECO:0007669"/>
    <property type="project" value="UniProtKB-SubCell"/>
</dbReference>
<comment type="function">
    <text evidence="7">Functions as a peptidoglycan terminase that cleaves nascent peptidoglycan strands endolytically to terminate their elongation.</text>
</comment>
<dbReference type="CDD" id="cd08010">
    <property type="entry name" value="MltG_like"/>
    <property type="match status" value="1"/>
</dbReference>
<evidence type="ECO:0000256" key="3">
    <source>
        <dbReference type="ARBA" id="ARBA00022989"/>
    </source>
</evidence>
<dbReference type="Proteomes" id="UP000182057">
    <property type="component" value="Unassembled WGS sequence"/>
</dbReference>
<dbReference type="OrthoDB" id="9814591at2"/>
<accession>A0A1D3UW61</accession>
<dbReference type="Pfam" id="PF02618">
    <property type="entry name" value="YceG"/>
    <property type="match status" value="1"/>
</dbReference>
<feature type="transmembrane region" description="Helical" evidence="7">
    <location>
        <begin position="12"/>
        <end position="34"/>
    </location>
</feature>
<dbReference type="PROSITE" id="PS51257">
    <property type="entry name" value="PROKAR_LIPOPROTEIN"/>
    <property type="match status" value="1"/>
</dbReference>
<keyword evidence="3 7" id="KW-1133">Transmembrane helix</keyword>
<organism evidence="8 9">
    <name type="scientific">Tannerella forsythia</name>
    <name type="common">Bacteroides forsythus</name>
    <dbReference type="NCBI Taxonomy" id="28112"/>
    <lineage>
        <taxon>Bacteria</taxon>
        <taxon>Pseudomonadati</taxon>
        <taxon>Bacteroidota</taxon>
        <taxon>Bacteroidia</taxon>
        <taxon>Bacteroidales</taxon>
        <taxon>Tannerellaceae</taxon>
        <taxon>Tannerella</taxon>
    </lineage>
</organism>
<feature type="site" description="Important for catalytic activity" evidence="7">
    <location>
        <position position="222"/>
    </location>
</feature>
<dbReference type="RefSeq" id="WP_014226008.1">
    <property type="nucleotide sequence ID" value="NZ_CAJPTF010000032.1"/>
</dbReference>
<reference evidence="8 9" key="1">
    <citation type="submission" date="2016-09" db="EMBL/GenBank/DDBJ databases">
        <authorList>
            <person name="Capua I."/>
            <person name="De Benedictis P."/>
            <person name="Joannis T."/>
            <person name="Lombin L.H."/>
            <person name="Cattoli G."/>
        </authorList>
    </citation>
    <scope>NUCLEOTIDE SEQUENCE [LARGE SCALE GENOMIC DNA]</scope>
    <source>
        <strain evidence="8 9">UB20</strain>
    </source>
</reference>
<sequence length="346" mass="40269">MSKSKWFKRVVWIVCSGILLLILSGIGCGAYFFFSSNFMPPKTAYVYIYPDKDYEDLCRQLEDSAGCSDIRTFRQAARLLKYPGKMNTGRYAVTRGMSNYDLLKNLRRGYQTPVRVTFNNIRMKQDLTDRLSQQLMIESHELMKLMNDSDYCRSMGFTPPTIKVMFIPNTYEVYWNISAEKLMQRMKREYDAFWTDARRNKAARIGLSPLEVAVLASIVEEESAVTDEYPTIAGLYLNRLYKGIYLQADPTVKYALGDFTIQRVLNRHKEIDSPYNTYMYGGLPPAPLRIPSIQGLDAVLNYKKHHYLYMCAKEDFSGRHNFASTLTEHNQNARRYQEELNRRGIY</sequence>
<comment type="similarity">
    <text evidence="7">Belongs to the transglycosylase MltG family.</text>
</comment>
<dbReference type="EMBL" id="FMMM01000078">
    <property type="protein sequence ID" value="SCQ24223.1"/>
    <property type="molecule type" value="Genomic_DNA"/>
</dbReference>